<dbReference type="GO" id="GO:0045735">
    <property type="term" value="F:nutrient reservoir activity"/>
    <property type="evidence" value="ECO:0007669"/>
    <property type="project" value="UniProtKB-KW"/>
</dbReference>
<evidence type="ECO:0000256" key="1">
    <source>
        <dbReference type="ARBA" id="ARBA00022761"/>
    </source>
</evidence>
<organism evidence="7 8">
    <name type="scientific">Eleusine coracana subsp. coracana</name>
    <dbReference type="NCBI Taxonomy" id="191504"/>
    <lineage>
        <taxon>Eukaryota</taxon>
        <taxon>Viridiplantae</taxon>
        <taxon>Streptophyta</taxon>
        <taxon>Embryophyta</taxon>
        <taxon>Tracheophyta</taxon>
        <taxon>Spermatophyta</taxon>
        <taxon>Magnoliopsida</taxon>
        <taxon>Liliopsida</taxon>
        <taxon>Poales</taxon>
        <taxon>Poaceae</taxon>
        <taxon>PACMAD clade</taxon>
        <taxon>Chloridoideae</taxon>
        <taxon>Cynodonteae</taxon>
        <taxon>Eleusininae</taxon>
        <taxon>Eleusine</taxon>
    </lineage>
</organism>
<accession>A0AAV5CEW4</accession>
<evidence type="ECO:0000313" key="8">
    <source>
        <dbReference type="Proteomes" id="UP001054889"/>
    </source>
</evidence>
<dbReference type="Proteomes" id="UP001054889">
    <property type="component" value="Unassembled WGS sequence"/>
</dbReference>
<dbReference type="InterPro" id="IPR006045">
    <property type="entry name" value="Cupin_1"/>
</dbReference>
<evidence type="ECO:0000256" key="3">
    <source>
        <dbReference type="ARBA" id="ARBA00023597"/>
    </source>
</evidence>
<dbReference type="CDD" id="cd02244">
    <property type="entry name" value="cupin_7S_vicilin-like_N"/>
    <property type="match status" value="1"/>
</dbReference>
<dbReference type="PANTHER" id="PTHR31189:SF13">
    <property type="entry name" value="CUPINCIN"/>
    <property type="match status" value="1"/>
</dbReference>
<comment type="similarity">
    <text evidence="3">Belongs to the 7S seed storage protein family.</text>
</comment>
<dbReference type="Gene3D" id="2.60.120.10">
    <property type="entry name" value="Jelly Rolls"/>
    <property type="match status" value="2"/>
</dbReference>
<feature type="compositionally biased region" description="Acidic residues" evidence="4">
    <location>
        <begin position="327"/>
        <end position="336"/>
    </location>
</feature>
<dbReference type="Pfam" id="PF00190">
    <property type="entry name" value="Cupin_1"/>
    <property type="match status" value="2"/>
</dbReference>
<evidence type="ECO:0000259" key="6">
    <source>
        <dbReference type="SMART" id="SM00835"/>
    </source>
</evidence>
<evidence type="ECO:0000256" key="4">
    <source>
        <dbReference type="SAM" id="MobiDB-lite"/>
    </source>
</evidence>
<proteinExistence type="inferred from homology"/>
<gene>
    <name evidence="7" type="primary">ga13755</name>
    <name evidence="7" type="ORF">PR202_ga13755</name>
</gene>
<protein>
    <recommendedName>
        <fullName evidence="6">Cupin type-1 domain-containing protein</fullName>
    </recommendedName>
</protein>
<reference evidence="7" key="2">
    <citation type="submission" date="2021-12" db="EMBL/GenBank/DDBJ databases">
        <title>Resequencing data analysis of finger millet.</title>
        <authorList>
            <person name="Hatakeyama M."/>
            <person name="Aluri S."/>
            <person name="Balachadran M.T."/>
            <person name="Sivarajan S.R."/>
            <person name="Poveda L."/>
            <person name="Shimizu-Inatsugi R."/>
            <person name="Schlapbach R."/>
            <person name="Sreeman S.M."/>
            <person name="Shimizu K.K."/>
        </authorList>
    </citation>
    <scope>NUCLEOTIDE SEQUENCE</scope>
</reference>
<comment type="caution">
    <text evidence="7">The sequence shown here is derived from an EMBL/GenBank/DDBJ whole genome shotgun (WGS) entry which is preliminary data.</text>
</comment>
<keyword evidence="1" id="KW-0758">Storage protein</keyword>
<dbReference type="CDD" id="cd02245">
    <property type="entry name" value="cupin_7S_vicilin-like_C"/>
    <property type="match status" value="1"/>
</dbReference>
<feature type="compositionally biased region" description="Basic and acidic residues" evidence="4">
    <location>
        <begin position="314"/>
        <end position="326"/>
    </location>
</feature>
<name>A0AAV5CEW4_ELECO</name>
<sequence>MGTMKVVVAAPLLLLLLICLCSSAALGDSSASSGRPYHFGEESFRHWARTRHGRFRVLDRFADELIEDAVGKYRVAVLEAAPRAFLQPSHYDADEVMFVSEGEGVVVLLRGGKRESVCVREGDVMVIPAGAVVYSANTHESDWFRVVMLLSPVSTPGRFEEFFPVGGDRPESFFSVFSDEVIQAAFNTRREEWEQVFEKQRKGEITRASEEQIRELSRSCSRKLGSSEWGIKPSSLTGKKPLHSNNHGRHYEISGDECPHLRARNMDVGLANITRGSMMAPSYSTRATKIAVVVQGSGYFEMACPHVSGSSRRSSREHGSRRREEWGREEEEEGHEQEEKSTRGGYKQVRSRIQAGSVIVVPAGHPTVLVAGQDENLAVLCFGVHAGFDDKVFLAGSNSPLRHMDDHAKALVFGAEAREVDRVVQAQTDSVFFRGPHSRRDYYSA</sequence>
<reference evidence="7" key="1">
    <citation type="journal article" date="2018" name="DNA Res.">
        <title>Multiple hybrid de novo genome assembly of finger millet, an orphan allotetraploid crop.</title>
        <authorList>
            <person name="Hatakeyama M."/>
            <person name="Aluri S."/>
            <person name="Balachadran M.T."/>
            <person name="Sivarajan S.R."/>
            <person name="Patrignani A."/>
            <person name="Gruter S."/>
            <person name="Poveda L."/>
            <person name="Shimizu-Inatsugi R."/>
            <person name="Baeten J."/>
            <person name="Francoijs K.J."/>
            <person name="Nataraja K.N."/>
            <person name="Reddy Y.A.N."/>
            <person name="Phadnis S."/>
            <person name="Ravikumar R.L."/>
            <person name="Schlapbach R."/>
            <person name="Sreeman S.M."/>
            <person name="Shimizu K.K."/>
        </authorList>
    </citation>
    <scope>NUCLEOTIDE SEQUENCE</scope>
</reference>
<evidence type="ECO:0000256" key="2">
    <source>
        <dbReference type="ARBA" id="ARBA00023129"/>
    </source>
</evidence>
<dbReference type="InterPro" id="IPR011051">
    <property type="entry name" value="RmlC_Cupin_sf"/>
</dbReference>
<feature type="region of interest" description="Disordered" evidence="4">
    <location>
        <begin position="305"/>
        <end position="348"/>
    </location>
</feature>
<dbReference type="AlphaFoldDB" id="A0AAV5CEW4"/>
<feature type="signal peptide" evidence="5">
    <location>
        <begin position="1"/>
        <end position="27"/>
    </location>
</feature>
<keyword evidence="8" id="KW-1185">Reference proteome</keyword>
<dbReference type="InterPro" id="IPR050253">
    <property type="entry name" value="Seed_Storage-Functional"/>
</dbReference>
<dbReference type="SUPFAM" id="SSF51182">
    <property type="entry name" value="RmlC-like cupins"/>
    <property type="match status" value="1"/>
</dbReference>
<keyword evidence="5" id="KW-0732">Signal</keyword>
<evidence type="ECO:0000256" key="5">
    <source>
        <dbReference type="SAM" id="SignalP"/>
    </source>
</evidence>
<feature type="domain" description="Cupin type-1" evidence="6">
    <location>
        <begin position="234"/>
        <end position="421"/>
    </location>
</feature>
<dbReference type="FunFam" id="2.60.120.10:FF:000173">
    <property type="entry name" value="Vicilin-like antimicrobial peptides 2-3"/>
    <property type="match status" value="1"/>
</dbReference>
<evidence type="ECO:0000313" key="7">
    <source>
        <dbReference type="EMBL" id="GJM96881.1"/>
    </source>
</evidence>
<keyword evidence="2" id="KW-0708">Seed storage protein</keyword>
<dbReference type="PANTHER" id="PTHR31189">
    <property type="entry name" value="OS03G0336100 PROTEIN-RELATED"/>
    <property type="match status" value="1"/>
</dbReference>
<feature type="chain" id="PRO_5043528778" description="Cupin type-1 domain-containing protein" evidence="5">
    <location>
        <begin position="28"/>
        <end position="445"/>
    </location>
</feature>
<dbReference type="EMBL" id="BQKI01000006">
    <property type="protein sequence ID" value="GJM96881.1"/>
    <property type="molecule type" value="Genomic_DNA"/>
</dbReference>
<dbReference type="GO" id="GO:0019863">
    <property type="term" value="F:IgE binding"/>
    <property type="evidence" value="ECO:0007669"/>
    <property type="project" value="UniProtKB-ARBA"/>
</dbReference>
<feature type="domain" description="Cupin type-1" evidence="6">
    <location>
        <begin position="37"/>
        <end position="194"/>
    </location>
</feature>
<dbReference type="InterPro" id="IPR014710">
    <property type="entry name" value="RmlC-like_jellyroll"/>
</dbReference>
<dbReference type="SMART" id="SM00835">
    <property type="entry name" value="Cupin_1"/>
    <property type="match status" value="2"/>
</dbReference>